<dbReference type="InterPro" id="IPR038628">
    <property type="entry name" value="XkdM-like_sf"/>
</dbReference>
<dbReference type="RefSeq" id="WP_152261774.1">
    <property type="nucleotide sequence ID" value="NZ_CP045143.1"/>
</dbReference>
<proteinExistence type="predicted"/>
<dbReference type="KEGG" id="lhb:D1010_05910"/>
<dbReference type="SUPFAM" id="SSF69279">
    <property type="entry name" value="Phage tail proteins"/>
    <property type="match status" value="1"/>
</dbReference>
<dbReference type="Gene3D" id="2.30.110.40">
    <property type="entry name" value="Phage tail tube protein"/>
    <property type="match status" value="1"/>
</dbReference>
<dbReference type="EMBL" id="CP045143">
    <property type="protein sequence ID" value="QFR25182.1"/>
    <property type="molecule type" value="Genomic_DNA"/>
</dbReference>
<dbReference type="InterPro" id="IPR018989">
    <property type="entry name" value="DUF2001"/>
</dbReference>
<accession>A0A5P8M9I3</accession>
<dbReference type="Proteomes" id="UP000326779">
    <property type="component" value="Chromosome"/>
</dbReference>
<gene>
    <name evidence="1" type="ORF">D1010_05910</name>
</gene>
<dbReference type="Pfam" id="PF09393">
    <property type="entry name" value="DUF2001"/>
    <property type="match status" value="1"/>
</dbReference>
<evidence type="ECO:0000313" key="2">
    <source>
        <dbReference type="Proteomes" id="UP000326779"/>
    </source>
</evidence>
<protein>
    <submittedName>
        <fullName evidence="1">Phage tail protein</fullName>
    </submittedName>
</protein>
<dbReference type="AlphaFoldDB" id="A0A5P8M9I3"/>
<sequence length="158" mass="17544">MHTISQFLEARDTISSKEAMVFATINGQNIPMIELEELSAKWEKNKEEVQVIGSRTTKNKTTSMKGTGTLSGYLINSNWMKYGMEFAKGGTDLYFSISATIEDTTSRVGKQTVLLQDVNLDDIPVLNLNSDDGVLDWESDFTFEGSELVTPFNGLNEA</sequence>
<evidence type="ECO:0000313" key="1">
    <source>
        <dbReference type="EMBL" id="QFR25182.1"/>
    </source>
</evidence>
<reference evidence="1 2" key="1">
    <citation type="submission" date="2019-10" db="EMBL/GenBank/DDBJ databases">
        <title>The completed genome of Lactobacillus harbinensis M1.</title>
        <authorList>
            <person name="Zheng Y."/>
        </authorList>
    </citation>
    <scope>NUCLEOTIDE SEQUENCE [LARGE SCALE GENOMIC DNA]</scope>
    <source>
        <strain evidence="1 2">M1</strain>
    </source>
</reference>
<organism evidence="1 2">
    <name type="scientific">Schleiferilactobacillus harbinensis</name>
    <dbReference type="NCBI Taxonomy" id="304207"/>
    <lineage>
        <taxon>Bacteria</taxon>
        <taxon>Bacillati</taxon>
        <taxon>Bacillota</taxon>
        <taxon>Bacilli</taxon>
        <taxon>Lactobacillales</taxon>
        <taxon>Lactobacillaceae</taxon>
        <taxon>Schleiferilactobacillus</taxon>
    </lineage>
</organism>
<name>A0A5P8M9I3_9LACO</name>